<dbReference type="Pfam" id="PF01402">
    <property type="entry name" value="RHH_1"/>
    <property type="match status" value="1"/>
</dbReference>
<dbReference type="GO" id="GO:0006355">
    <property type="term" value="P:regulation of DNA-templated transcription"/>
    <property type="evidence" value="ECO:0007669"/>
    <property type="project" value="InterPro"/>
</dbReference>
<sequence>MRKVVSVRLKEDVVNEIDFYCKKLNKDSRTEFIKEALDFFVQKKTKGNL</sequence>
<comment type="caution">
    <text evidence="2">The sequence shown here is derived from an EMBL/GenBank/DDBJ whole genome shotgun (WGS) entry which is preliminary data.</text>
</comment>
<keyword evidence="3" id="KW-1185">Reference proteome</keyword>
<dbReference type="EMBL" id="WGGD01000005">
    <property type="protein sequence ID" value="MUN28182.1"/>
    <property type="molecule type" value="Genomic_DNA"/>
</dbReference>
<name>A0A6A9QSQ7_SULME</name>
<gene>
    <name evidence="2" type="ORF">GC250_01565</name>
</gene>
<dbReference type="InterPro" id="IPR010985">
    <property type="entry name" value="Ribbon_hlx_hlx"/>
</dbReference>
<dbReference type="SUPFAM" id="SSF47598">
    <property type="entry name" value="Ribbon-helix-helix"/>
    <property type="match status" value="1"/>
</dbReference>
<organism evidence="2 3">
    <name type="scientific">Sulfuracidifex metallicus DSM 6482 = JCM 9184</name>
    <dbReference type="NCBI Taxonomy" id="523847"/>
    <lineage>
        <taxon>Archaea</taxon>
        <taxon>Thermoproteota</taxon>
        <taxon>Thermoprotei</taxon>
        <taxon>Sulfolobales</taxon>
        <taxon>Sulfolobaceae</taxon>
        <taxon>Sulfuracidifex</taxon>
    </lineage>
</organism>
<dbReference type="RefSeq" id="WP_156016133.1">
    <property type="nucleotide sequence ID" value="NZ_WGGD01000005.1"/>
</dbReference>
<dbReference type="Gene3D" id="1.10.1220.10">
    <property type="entry name" value="Met repressor-like"/>
    <property type="match status" value="1"/>
</dbReference>
<dbReference type="InterPro" id="IPR013321">
    <property type="entry name" value="Arc_rbn_hlx_hlx"/>
</dbReference>
<protein>
    <submittedName>
        <fullName evidence="2">Ribbon-helix-helix protein, CopG family</fullName>
    </submittedName>
</protein>
<dbReference type="InterPro" id="IPR002145">
    <property type="entry name" value="CopG"/>
</dbReference>
<evidence type="ECO:0000259" key="1">
    <source>
        <dbReference type="Pfam" id="PF01402"/>
    </source>
</evidence>
<evidence type="ECO:0000313" key="3">
    <source>
        <dbReference type="Proteomes" id="UP000470772"/>
    </source>
</evidence>
<feature type="domain" description="Ribbon-helix-helix protein CopG" evidence="1">
    <location>
        <begin position="3"/>
        <end position="42"/>
    </location>
</feature>
<dbReference type="AlphaFoldDB" id="A0A6A9QSQ7"/>
<dbReference type="CDD" id="cd22231">
    <property type="entry name" value="RHH_NikR_HicB-like"/>
    <property type="match status" value="1"/>
</dbReference>
<proteinExistence type="predicted"/>
<evidence type="ECO:0000313" key="2">
    <source>
        <dbReference type="EMBL" id="MUN28182.1"/>
    </source>
</evidence>
<dbReference type="Proteomes" id="UP000470772">
    <property type="component" value="Unassembled WGS sequence"/>
</dbReference>
<accession>A0A6A9QSQ7</accession>
<reference evidence="2 3" key="1">
    <citation type="submission" date="2019-10" db="EMBL/GenBank/DDBJ databases">
        <title>Sequencing and Assembly of Multiple Reported Metal-Biooxidizing Members of the Extremely Thermoacidophilic Archaeal Family Sulfolobaceae.</title>
        <authorList>
            <person name="Counts J.A."/>
            <person name="Kelly R.M."/>
        </authorList>
    </citation>
    <scope>NUCLEOTIDE SEQUENCE [LARGE SCALE GENOMIC DNA]</scope>
    <source>
        <strain evidence="2 3">DSM 6482</strain>
    </source>
</reference>